<dbReference type="InterPro" id="IPR036162">
    <property type="entry name" value="Resolvase-like_N_sf"/>
</dbReference>
<dbReference type="GO" id="GO:0000150">
    <property type="term" value="F:DNA strand exchange activity"/>
    <property type="evidence" value="ECO:0007669"/>
    <property type="project" value="InterPro"/>
</dbReference>
<sequence>MPTAFSYARFSSAIQKKGSSLERQQAMVGSWLHRHPNYALGDLTFQDLGKSGWKGDHIKEGGGFAELLAAVKAGVIQAGDAVLVESIDRAGRLDTLDMLTRVIAPILDAGISIITLDDNVAYTRQSLDGGSIYILLGKIQAARQYSDNLSRRLTASYDSRRRLAAEGKTPKRITPVWLTSHGVVIQEVAAQVKQAFELYTSGLGKAVIAKRMRESGIAALAKTSGPGVEGWLRNEAAIGRWNGSQVYEPIVDISLYQLAQIEGEKRKTAPRAKTATHFLVGLVKCGCCGHNFIMRTIQGVQVSMRCRKRQELNGCDNKKVIPKEIIDTVYKYTSVTAALEVASREHSGVNEKAIIAAESKLLEVSKQLQELSSAILTVGAIPEVLAQLQQVQEVREATERELAVLKATVVPSANGWIEQGRVWELERNDPQRLSALLRSVGYKITIHPDGRLVSDSGITYRYAGVDRKENRYRLMQGDKLMLILKGPEEDYPYWEPFEEVAGESTWDEADYEDLRRQYETSD</sequence>
<evidence type="ECO:0000259" key="4">
    <source>
        <dbReference type="PROSITE" id="PS51736"/>
    </source>
</evidence>
<name>A0A1H2A5R8_9PSED</name>
<dbReference type="Pfam" id="PF00239">
    <property type="entry name" value="Resolvase"/>
    <property type="match status" value="1"/>
</dbReference>
<dbReference type="InterPro" id="IPR025827">
    <property type="entry name" value="Zn_ribbon_recom_dom"/>
</dbReference>
<gene>
    <name evidence="5" type="ORF">SAMN05216598_5567</name>
</gene>
<dbReference type="Gene3D" id="3.90.1750.20">
    <property type="entry name" value="Putative Large Serine Recombinase, Chain B, Domain 2"/>
    <property type="match status" value="1"/>
</dbReference>
<dbReference type="CDD" id="cd00338">
    <property type="entry name" value="Ser_Recombinase"/>
    <property type="match status" value="1"/>
</dbReference>
<dbReference type="AlphaFoldDB" id="A0A1H2A5R8"/>
<evidence type="ECO:0000313" key="6">
    <source>
        <dbReference type="Proteomes" id="UP000199524"/>
    </source>
</evidence>
<keyword evidence="2" id="KW-0233">DNA recombination</keyword>
<dbReference type="Gene3D" id="3.40.50.1390">
    <property type="entry name" value="Resolvase, N-terminal catalytic domain"/>
    <property type="match status" value="1"/>
</dbReference>
<dbReference type="InterPro" id="IPR038109">
    <property type="entry name" value="DNA_bind_recomb_sf"/>
</dbReference>
<protein>
    <submittedName>
        <fullName evidence="5">Site-specific DNA recombinase</fullName>
    </submittedName>
</protein>
<dbReference type="EMBL" id="LT629777">
    <property type="protein sequence ID" value="SDT41341.1"/>
    <property type="molecule type" value="Genomic_DNA"/>
</dbReference>
<dbReference type="SUPFAM" id="SSF53041">
    <property type="entry name" value="Resolvase-like"/>
    <property type="match status" value="1"/>
</dbReference>
<feature type="domain" description="Resolvase/invertase-type recombinase catalytic" evidence="4">
    <location>
        <begin position="3"/>
        <end position="164"/>
    </location>
</feature>
<dbReference type="Pfam" id="PF13408">
    <property type="entry name" value="Zn_ribbon_recom"/>
    <property type="match status" value="1"/>
</dbReference>
<dbReference type="GO" id="GO:0003677">
    <property type="term" value="F:DNA binding"/>
    <property type="evidence" value="ECO:0007669"/>
    <property type="project" value="UniProtKB-KW"/>
</dbReference>
<organism evidence="5 6">
    <name type="scientific">Pseudomonas asplenii</name>
    <dbReference type="NCBI Taxonomy" id="53407"/>
    <lineage>
        <taxon>Bacteria</taxon>
        <taxon>Pseudomonadati</taxon>
        <taxon>Pseudomonadota</taxon>
        <taxon>Gammaproteobacteria</taxon>
        <taxon>Pseudomonadales</taxon>
        <taxon>Pseudomonadaceae</taxon>
        <taxon>Pseudomonas</taxon>
    </lineage>
</organism>
<dbReference type="InterPro" id="IPR006119">
    <property type="entry name" value="Resolv_N"/>
</dbReference>
<dbReference type="Proteomes" id="UP000199524">
    <property type="component" value="Chromosome I"/>
</dbReference>
<dbReference type="PANTHER" id="PTHR30461">
    <property type="entry name" value="DNA-INVERTASE FROM LAMBDOID PROPHAGE"/>
    <property type="match status" value="1"/>
</dbReference>
<keyword evidence="6" id="KW-1185">Reference proteome</keyword>
<keyword evidence="3" id="KW-0175">Coiled coil</keyword>
<proteinExistence type="predicted"/>
<dbReference type="PANTHER" id="PTHR30461:SF2">
    <property type="entry name" value="SERINE RECOMBINASE PINE-RELATED"/>
    <property type="match status" value="1"/>
</dbReference>
<feature type="coiled-coil region" evidence="3">
    <location>
        <begin position="354"/>
        <end position="408"/>
    </location>
</feature>
<dbReference type="SMART" id="SM00857">
    <property type="entry name" value="Resolvase"/>
    <property type="match status" value="1"/>
</dbReference>
<dbReference type="RefSeq" id="WP_090210601.1">
    <property type="nucleotide sequence ID" value="NZ_LT629777.1"/>
</dbReference>
<accession>A0A1H2A5R8</accession>
<reference evidence="6" key="1">
    <citation type="submission" date="2016-10" db="EMBL/GenBank/DDBJ databases">
        <authorList>
            <person name="Varghese N."/>
            <person name="Submissions S."/>
        </authorList>
    </citation>
    <scope>NUCLEOTIDE SEQUENCE [LARGE SCALE GENOMIC DNA]</scope>
    <source>
        <strain evidence="6">ATCC 23835</strain>
    </source>
</reference>
<keyword evidence="1" id="KW-0238">DNA-binding</keyword>
<dbReference type="InterPro" id="IPR050639">
    <property type="entry name" value="SSR_resolvase"/>
</dbReference>
<evidence type="ECO:0000313" key="5">
    <source>
        <dbReference type="EMBL" id="SDT41341.1"/>
    </source>
</evidence>
<evidence type="ECO:0000256" key="2">
    <source>
        <dbReference type="ARBA" id="ARBA00023172"/>
    </source>
</evidence>
<evidence type="ECO:0000256" key="3">
    <source>
        <dbReference type="SAM" id="Coils"/>
    </source>
</evidence>
<evidence type="ECO:0000256" key="1">
    <source>
        <dbReference type="ARBA" id="ARBA00023125"/>
    </source>
</evidence>
<dbReference type="PROSITE" id="PS51736">
    <property type="entry name" value="RECOMBINASES_3"/>
    <property type="match status" value="1"/>
</dbReference>
<dbReference type="GeneID" id="300210405"/>